<evidence type="ECO:0000313" key="3">
    <source>
        <dbReference type="EMBL" id="ADB14798.1"/>
    </source>
</evidence>
<organism evidence="3 4">
    <name type="scientific">Pirellula staleyi (strain ATCC 27377 / DSM 6068 / ICPB 4128)</name>
    <name type="common">Pirella staleyi</name>
    <dbReference type="NCBI Taxonomy" id="530564"/>
    <lineage>
        <taxon>Bacteria</taxon>
        <taxon>Pseudomonadati</taxon>
        <taxon>Planctomycetota</taxon>
        <taxon>Planctomycetia</taxon>
        <taxon>Pirellulales</taxon>
        <taxon>Pirellulaceae</taxon>
        <taxon>Pirellula</taxon>
    </lineage>
</organism>
<dbReference type="AlphaFoldDB" id="D2R0D0"/>
<dbReference type="SUPFAM" id="SSF46767">
    <property type="entry name" value="Methylated DNA-protein cysteine methyltransferase, C-terminal domain"/>
    <property type="match status" value="1"/>
</dbReference>
<dbReference type="Gene3D" id="1.10.10.10">
    <property type="entry name" value="Winged helix-like DNA-binding domain superfamily/Winged helix DNA-binding domain"/>
    <property type="match status" value="1"/>
</dbReference>
<dbReference type="EMBL" id="CP001848">
    <property type="protein sequence ID" value="ADB14798.1"/>
    <property type="molecule type" value="Genomic_DNA"/>
</dbReference>
<evidence type="ECO:0000259" key="2">
    <source>
        <dbReference type="Pfam" id="PF01035"/>
    </source>
</evidence>
<dbReference type="GO" id="GO:0008168">
    <property type="term" value="F:methyltransferase activity"/>
    <property type="evidence" value="ECO:0007669"/>
    <property type="project" value="UniProtKB-KW"/>
</dbReference>
<keyword evidence="1" id="KW-0227">DNA damage</keyword>
<dbReference type="PANTHER" id="PTHR42942:SF1">
    <property type="entry name" value="ALKYLTRANSFERASE-LIKE PROTEIN 1"/>
    <property type="match status" value="1"/>
</dbReference>
<dbReference type="InterPro" id="IPR014048">
    <property type="entry name" value="MethylDNA_cys_MeTrfase_DNA-bd"/>
</dbReference>
<dbReference type="InterPro" id="IPR036388">
    <property type="entry name" value="WH-like_DNA-bd_sf"/>
</dbReference>
<dbReference type="HOGENOM" id="CLU_1925409_0_0_0"/>
<dbReference type="InterPro" id="IPR036217">
    <property type="entry name" value="MethylDNA_cys_MeTrfase_DNAb"/>
</dbReference>
<dbReference type="CDD" id="cd06445">
    <property type="entry name" value="ATase"/>
    <property type="match status" value="1"/>
</dbReference>
<dbReference type="KEGG" id="psl:Psta_0102"/>
<feature type="domain" description="Methylated-DNA-[protein]-cysteine S-methyltransferase DNA binding" evidence="2">
    <location>
        <begin position="11"/>
        <end position="90"/>
    </location>
</feature>
<evidence type="ECO:0000313" key="4">
    <source>
        <dbReference type="Proteomes" id="UP000001887"/>
    </source>
</evidence>
<dbReference type="OrthoDB" id="9789813at2"/>
<dbReference type="STRING" id="530564.Psta_0102"/>
<dbReference type="InterPro" id="IPR052520">
    <property type="entry name" value="ATL_DNA_repair"/>
</dbReference>
<dbReference type="PANTHER" id="PTHR42942">
    <property type="entry name" value="6-O-METHYLGUANINE DNA METHYLTRANSFERASE"/>
    <property type="match status" value="1"/>
</dbReference>
<accession>D2R0D0</accession>
<evidence type="ECO:0000256" key="1">
    <source>
        <dbReference type="ARBA" id="ARBA00022763"/>
    </source>
</evidence>
<proteinExistence type="predicted"/>
<dbReference type="GO" id="GO:0006281">
    <property type="term" value="P:DNA repair"/>
    <property type="evidence" value="ECO:0007669"/>
    <property type="project" value="InterPro"/>
</dbReference>
<reference evidence="3 4" key="1">
    <citation type="journal article" date="2009" name="Stand. Genomic Sci.">
        <title>Complete genome sequence of Pirellula staleyi type strain (ATCC 27377).</title>
        <authorList>
            <person name="Clum A."/>
            <person name="Tindall B.J."/>
            <person name="Sikorski J."/>
            <person name="Ivanova N."/>
            <person name="Mavrommatis K."/>
            <person name="Lucas S."/>
            <person name="Glavina del Rio T."/>
            <person name="Nolan M."/>
            <person name="Chen F."/>
            <person name="Tice H."/>
            <person name="Pitluck S."/>
            <person name="Cheng J.F."/>
            <person name="Chertkov O."/>
            <person name="Brettin T."/>
            <person name="Han C."/>
            <person name="Detter J.C."/>
            <person name="Kuske C."/>
            <person name="Bruce D."/>
            <person name="Goodwin L."/>
            <person name="Ovchinikova G."/>
            <person name="Pati A."/>
            <person name="Mikhailova N."/>
            <person name="Chen A."/>
            <person name="Palaniappan K."/>
            <person name="Land M."/>
            <person name="Hauser L."/>
            <person name="Chang Y.J."/>
            <person name="Jeffries C.D."/>
            <person name="Chain P."/>
            <person name="Rohde M."/>
            <person name="Goker M."/>
            <person name="Bristow J."/>
            <person name="Eisen J.A."/>
            <person name="Markowitz V."/>
            <person name="Hugenholtz P."/>
            <person name="Kyrpides N.C."/>
            <person name="Klenk H.P."/>
            <person name="Lapidus A."/>
        </authorList>
    </citation>
    <scope>NUCLEOTIDE SEQUENCE [LARGE SCALE GENOMIC DNA]</scope>
    <source>
        <strain evidence="4">ATCC 27377 / DSM 6068 / ICPB 4128</strain>
    </source>
</reference>
<keyword evidence="3" id="KW-0808">Transferase</keyword>
<protein>
    <submittedName>
        <fullName evidence="3">Methylated-DNA-(Protein)-cysteine S-methyltransferase DNA binding protein</fullName>
    </submittedName>
</protein>
<dbReference type="Pfam" id="PF01035">
    <property type="entry name" value="DNA_binding_1"/>
    <property type="match status" value="1"/>
</dbReference>
<sequence length="111" mass="12589">MAGSEAFARIKRDVIDLTCQIPRGKIVTYSTIAGQLDVMPRHVAYILAMLDDQERSEIPWHRVVADGGVIRSTAKRDPALQRQLLMEEGIAFTRQGKVADFEAMQHKYEME</sequence>
<dbReference type="eggNOG" id="COG3695">
    <property type="taxonomic scope" value="Bacteria"/>
</dbReference>
<dbReference type="GO" id="GO:0032259">
    <property type="term" value="P:methylation"/>
    <property type="evidence" value="ECO:0007669"/>
    <property type="project" value="UniProtKB-KW"/>
</dbReference>
<gene>
    <name evidence="3" type="ordered locus">Psta_0102</name>
</gene>
<dbReference type="Proteomes" id="UP000001887">
    <property type="component" value="Chromosome"/>
</dbReference>
<keyword evidence="4" id="KW-1185">Reference proteome</keyword>
<name>D2R0D0_PIRSD</name>
<keyword evidence="3" id="KW-0489">Methyltransferase</keyword>